<reference evidence="2 3" key="1">
    <citation type="submission" date="2015-04" db="EMBL/GenBank/DDBJ databases">
        <title>Draft Genome Sequence of the Novel Agar-Digesting Marine Bacterium Q1.</title>
        <authorList>
            <person name="Li Y."/>
            <person name="Li D."/>
            <person name="Chen G."/>
            <person name="Du Z."/>
        </authorList>
    </citation>
    <scope>NUCLEOTIDE SEQUENCE [LARGE SCALE GENOMIC DNA]</scope>
    <source>
        <strain evidence="2 3">Q1</strain>
    </source>
</reference>
<dbReference type="RefSeq" id="WP_048691240.1">
    <property type="nucleotide sequence ID" value="NZ_KQ130486.1"/>
</dbReference>
<organism evidence="2 3">
    <name type="scientific">Catenovulum maritimum</name>
    <dbReference type="NCBI Taxonomy" id="1513271"/>
    <lineage>
        <taxon>Bacteria</taxon>
        <taxon>Pseudomonadati</taxon>
        <taxon>Pseudomonadota</taxon>
        <taxon>Gammaproteobacteria</taxon>
        <taxon>Alteromonadales</taxon>
        <taxon>Alteromonadaceae</taxon>
        <taxon>Catenovulum</taxon>
    </lineage>
</organism>
<proteinExistence type="predicted"/>
<evidence type="ECO:0000256" key="1">
    <source>
        <dbReference type="SAM" id="Phobius"/>
    </source>
</evidence>
<feature type="transmembrane region" description="Helical" evidence="1">
    <location>
        <begin position="47"/>
        <end position="66"/>
    </location>
</feature>
<evidence type="ECO:0000313" key="2">
    <source>
        <dbReference type="EMBL" id="KMT65824.1"/>
    </source>
</evidence>
<keyword evidence="1" id="KW-1133">Transmembrane helix</keyword>
<sequence>MLNQFWQKIGFSKTELTLGIFAAISATIATYSLLFAIGAWLYTDVSLFAILIFISTVTGFVCYKLTKKAM</sequence>
<keyword evidence="1" id="KW-0812">Transmembrane</keyword>
<accession>A0A0J8GX33</accession>
<dbReference type="EMBL" id="LAZL01000009">
    <property type="protein sequence ID" value="KMT65824.1"/>
    <property type="molecule type" value="Genomic_DNA"/>
</dbReference>
<name>A0A0J8GX33_9ALTE</name>
<dbReference type="Proteomes" id="UP000037600">
    <property type="component" value="Unassembled WGS sequence"/>
</dbReference>
<comment type="caution">
    <text evidence="2">The sequence shown here is derived from an EMBL/GenBank/DDBJ whole genome shotgun (WGS) entry which is preliminary data.</text>
</comment>
<protein>
    <submittedName>
        <fullName evidence="2">Uncharacterized protein</fullName>
    </submittedName>
</protein>
<dbReference type="AlphaFoldDB" id="A0A0J8GX33"/>
<dbReference type="OrthoDB" id="9814523at2"/>
<gene>
    <name evidence="2" type="ORF">XM47_07450</name>
</gene>
<keyword evidence="1" id="KW-0472">Membrane</keyword>
<keyword evidence="3" id="KW-1185">Reference proteome</keyword>
<feature type="transmembrane region" description="Helical" evidence="1">
    <location>
        <begin position="20"/>
        <end position="41"/>
    </location>
</feature>
<evidence type="ECO:0000313" key="3">
    <source>
        <dbReference type="Proteomes" id="UP000037600"/>
    </source>
</evidence>